<dbReference type="CDD" id="cd03205">
    <property type="entry name" value="GST_C_6"/>
    <property type="match status" value="1"/>
</dbReference>
<evidence type="ECO:0000313" key="2">
    <source>
        <dbReference type="EMBL" id="MTW17893.1"/>
    </source>
</evidence>
<dbReference type="SUPFAM" id="SSF47616">
    <property type="entry name" value="GST C-terminal domain-like"/>
    <property type="match status" value="1"/>
</dbReference>
<dbReference type="Proteomes" id="UP000438991">
    <property type="component" value="Unassembled WGS sequence"/>
</dbReference>
<dbReference type="Gene3D" id="1.20.1050.10">
    <property type="match status" value="1"/>
</dbReference>
<proteinExistence type="predicted"/>
<dbReference type="AlphaFoldDB" id="A0A9X4XMJ1"/>
<gene>
    <name evidence="2" type="ORF">GJ689_16930</name>
</gene>
<protein>
    <submittedName>
        <fullName evidence="2">Glutathione S-transferase</fullName>
    </submittedName>
</protein>
<dbReference type="EMBL" id="WNKV01000013">
    <property type="protein sequence ID" value="MTW17893.1"/>
    <property type="molecule type" value="Genomic_DNA"/>
</dbReference>
<organism evidence="2 3">
    <name type="scientific">Rhodoplanes serenus</name>
    <dbReference type="NCBI Taxonomy" id="200615"/>
    <lineage>
        <taxon>Bacteria</taxon>
        <taxon>Pseudomonadati</taxon>
        <taxon>Pseudomonadota</taxon>
        <taxon>Alphaproteobacteria</taxon>
        <taxon>Hyphomicrobiales</taxon>
        <taxon>Nitrobacteraceae</taxon>
        <taxon>Rhodoplanes</taxon>
    </lineage>
</organism>
<dbReference type="InterPro" id="IPR036249">
    <property type="entry name" value="Thioredoxin-like_sf"/>
</dbReference>
<evidence type="ECO:0000259" key="1">
    <source>
        <dbReference type="PROSITE" id="PS50404"/>
    </source>
</evidence>
<sequence>MARGAAACPCRPTLVRTPMRLFYNAPSPYARKVRVLAHELGLADQMTLVAVDPWRDPPELLAATPLAKIPALVVGDTTLTESTAIGEHLLRLAGRPAPDADAALDRAARTGLAQGLIDAGFGLVVESRRPPETQWQGWFDRLRGALDRTVPLVRISGDPEGFGDADLGDVTLACALAYLDFRLPDIPWRSARPDLAGWLDRVSLRASMVATRA</sequence>
<dbReference type="InterPro" id="IPR004045">
    <property type="entry name" value="Glutathione_S-Trfase_N"/>
</dbReference>
<reference evidence="2 3" key="1">
    <citation type="submission" date="2019-11" db="EMBL/GenBank/DDBJ databases">
        <title>Whole-genome sequence of Rhodoplanes serenus DSM 18633, type strain.</title>
        <authorList>
            <person name="Kyndt J.A."/>
            <person name="Meyer T.E."/>
        </authorList>
    </citation>
    <scope>NUCLEOTIDE SEQUENCE [LARGE SCALE GENOMIC DNA]</scope>
    <source>
        <strain evidence="2 3">DSM 18633</strain>
    </source>
</reference>
<dbReference type="SUPFAM" id="SSF52833">
    <property type="entry name" value="Thioredoxin-like"/>
    <property type="match status" value="1"/>
</dbReference>
<dbReference type="Gene3D" id="3.40.30.10">
    <property type="entry name" value="Glutaredoxin"/>
    <property type="match status" value="1"/>
</dbReference>
<comment type="caution">
    <text evidence="2">The sequence shown here is derived from an EMBL/GenBank/DDBJ whole genome shotgun (WGS) entry which is preliminary data.</text>
</comment>
<accession>A0A9X4XMJ1</accession>
<dbReference type="Pfam" id="PF13409">
    <property type="entry name" value="GST_N_2"/>
    <property type="match status" value="1"/>
</dbReference>
<evidence type="ECO:0000313" key="3">
    <source>
        <dbReference type="Proteomes" id="UP000438991"/>
    </source>
</evidence>
<dbReference type="PROSITE" id="PS50404">
    <property type="entry name" value="GST_NTER"/>
    <property type="match status" value="1"/>
</dbReference>
<dbReference type="Pfam" id="PF13410">
    <property type="entry name" value="GST_C_2"/>
    <property type="match status" value="1"/>
</dbReference>
<dbReference type="InterPro" id="IPR036282">
    <property type="entry name" value="Glutathione-S-Trfase_C_sf"/>
</dbReference>
<name>A0A9X4XMJ1_9BRAD</name>
<feature type="domain" description="GST N-terminal" evidence="1">
    <location>
        <begin position="17"/>
        <end position="97"/>
    </location>
</feature>